<feature type="region of interest" description="Disordered" evidence="1">
    <location>
        <begin position="130"/>
        <end position="161"/>
    </location>
</feature>
<dbReference type="OrthoDB" id="9757536at2"/>
<accession>A0A5C5YLK6</accession>
<evidence type="ECO:0000256" key="1">
    <source>
        <dbReference type="SAM" id="MobiDB-lite"/>
    </source>
</evidence>
<evidence type="ECO:0008006" key="5">
    <source>
        <dbReference type="Google" id="ProtNLM"/>
    </source>
</evidence>
<dbReference type="RefSeq" id="WP_146588659.1">
    <property type="nucleotide sequence ID" value="NZ_SJPO01000007.1"/>
</dbReference>
<protein>
    <recommendedName>
        <fullName evidence="5">LamG-like jellyroll fold domain-containing protein</fullName>
    </recommendedName>
</protein>
<gene>
    <name evidence="3" type="ORF">Pla123a_31990</name>
</gene>
<comment type="caution">
    <text evidence="3">The sequence shown here is derived from an EMBL/GenBank/DDBJ whole genome shotgun (WGS) entry which is preliminary data.</text>
</comment>
<proteinExistence type="predicted"/>
<keyword evidence="4" id="KW-1185">Reference proteome</keyword>
<dbReference type="Gene3D" id="2.60.120.200">
    <property type="match status" value="1"/>
</dbReference>
<feature type="signal peptide" evidence="2">
    <location>
        <begin position="1"/>
        <end position="23"/>
    </location>
</feature>
<feature type="compositionally biased region" description="Polar residues" evidence="1">
    <location>
        <begin position="130"/>
        <end position="141"/>
    </location>
</feature>
<dbReference type="InterPro" id="IPR013320">
    <property type="entry name" value="ConA-like_dom_sf"/>
</dbReference>
<evidence type="ECO:0000256" key="2">
    <source>
        <dbReference type="SAM" id="SignalP"/>
    </source>
</evidence>
<dbReference type="Pfam" id="PF13385">
    <property type="entry name" value="Laminin_G_3"/>
    <property type="match status" value="1"/>
</dbReference>
<dbReference type="Proteomes" id="UP000318478">
    <property type="component" value="Unassembled WGS sequence"/>
</dbReference>
<evidence type="ECO:0000313" key="4">
    <source>
        <dbReference type="Proteomes" id="UP000318478"/>
    </source>
</evidence>
<evidence type="ECO:0000313" key="3">
    <source>
        <dbReference type="EMBL" id="TWT75689.1"/>
    </source>
</evidence>
<dbReference type="AlphaFoldDB" id="A0A5C5YLK6"/>
<feature type="chain" id="PRO_5022690222" description="LamG-like jellyroll fold domain-containing protein" evidence="2">
    <location>
        <begin position="24"/>
        <end position="359"/>
    </location>
</feature>
<dbReference type="SUPFAM" id="SSF49899">
    <property type="entry name" value="Concanavalin A-like lectins/glucanases"/>
    <property type="match status" value="1"/>
</dbReference>
<name>A0A5C5YLK6_9BACT</name>
<organism evidence="3 4">
    <name type="scientific">Posidoniimonas polymericola</name>
    <dbReference type="NCBI Taxonomy" id="2528002"/>
    <lineage>
        <taxon>Bacteria</taxon>
        <taxon>Pseudomonadati</taxon>
        <taxon>Planctomycetota</taxon>
        <taxon>Planctomycetia</taxon>
        <taxon>Pirellulales</taxon>
        <taxon>Lacipirellulaceae</taxon>
        <taxon>Posidoniimonas</taxon>
    </lineage>
</organism>
<keyword evidence="2" id="KW-0732">Signal</keyword>
<sequence precursor="true">MKAAFFAPAFLAVLLIAATSAEAVLIGHWKLDETSGTTAVDSVNGNNGAYVATDDIAPGWQPGLIGGATGLNDEDNSLQEYFTIASIPQMVGSSELSISIWFNQNDGPNQNDGNNGLIRTRNLRLDQTGASNRTAGMNTESGHIDARISSGNGQVDGGSFTSDPGWHHALMTWDGTDDSGGAGTGLTKLYFDGELVNSVSHTGVDGMITESGEWWLGGVDCCGTTRGWTGALDDLAMWDEVVSPELARDLYFDGLVGLDAATVYEEFSVVKTSGDVTGDGLVNGADFAVIDANFGQSKVFRIEGDLVNNNFVDLADYMQWKLAPKDAEALGFSTQAPEPGAAMLLLAAGLLVAGRVRHE</sequence>
<reference evidence="3 4" key="1">
    <citation type="submission" date="2019-02" db="EMBL/GenBank/DDBJ databases">
        <title>Deep-cultivation of Planctomycetes and their phenomic and genomic characterization uncovers novel biology.</title>
        <authorList>
            <person name="Wiegand S."/>
            <person name="Jogler M."/>
            <person name="Boedeker C."/>
            <person name="Pinto D."/>
            <person name="Vollmers J."/>
            <person name="Rivas-Marin E."/>
            <person name="Kohn T."/>
            <person name="Peeters S.H."/>
            <person name="Heuer A."/>
            <person name="Rast P."/>
            <person name="Oberbeckmann S."/>
            <person name="Bunk B."/>
            <person name="Jeske O."/>
            <person name="Meyerdierks A."/>
            <person name="Storesund J.E."/>
            <person name="Kallscheuer N."/>
            <person name="Luecker S."/>
            <person name="Lage O.M."/>
            <person name="Pohl T."/>
            <person name="Merkel B.J."/>
            <person name="Hornburger P."/>
            <person name="Mueller R.-W."/>
            <person name="Bruemmer F."/>
            <person name="Labrenz M."/>
            <person name="Spormann A.M."/>
            <person name="Op Den Camp H."/>
            <person name="Overmann J."/>
            <person name="Amann R."/>
            <person name="Jetten M.S.M."/>
            <person name="Mascher T."/>
            <person name="Medema M.H."/>
            <person name="Devos D.P."/>
            <person name="Kaster A.-K."/>
            <person name="Ovreas L."/>
            <person name="Rohde M."/>
            <person name="Galperin M.Y."/>
            <person name="Jogler C."/>
        </authorList>
    </citation>
    <scope>NUCLEOTIDE SEQUENCE [LARGE SCALE GENOMIC DNA]</scope>
    <source>
        <strain evidence="3 4">Pla123a</strain>
    </source>
</reference>
<dbReference type="EMBL" id="SJPO01000007">
    <property type="protein sequence ID" value="TWT75689.1"/>
    <property type="molecule type" value="Genomic_DNA"/>
</dbReference>